<reference evidence="10 12" key="1">
    <citation type="submission" date="2015-11" db="EMBL/GenBank/DDBJ databases">
        <title>Identification of large and diverse effector repertoires of 38 Legionella species.</title>
        <authorList>
            <person name="Burstein D."/>
            <person name="Amaro F."/>
            <person name="Zusman T."/>
            <person name="Lifshitz Z."/>
            <person name="Cohen O."/>
            <person name="Gilbert J.A."/>
            <person name="Pupko T."/>
            <person name="Shuman H.A."/>
            <person name="Segal G."/>
        </authorList>
    </citation>
    <scope>NUCLEOTIDE SEQUENCE [LARGE SCALE GENOMIC DNA]</scope>
    <source>
        <strain evidence="10 12">1762-AUS-E</strain>
    </source>
</reference>
<comment type="similarity">
    <text evidence="1">Belongs to the cytidine and deoxycytidylate deaminase family. ADAT2 subfamily.</text>
</comment>
<dbReference type="FunFam" id="3.40.140.10:FF:000005">
    <property type="entry name" value="tRNA-specific adenosine deaminase"/>
    <property type="match status" value="1"/>
</dbReference>
<sequence length="159" mass="17757">MLKDDSFWMNKAFELALKAHKEGEVPVGAVLVSSENTFISSGYNQVIKKNDPSAHAEIIALREGAQTLQNYRLLDTTLYVTLEPCCMCAGCLVNARVKRIVFATRDWQGGAGGSVYNILQGYPLNHQVIIDEGVMQQKCATLLSDFFKTRRDLEKNNQI</sequence>
<evidence type="ECO:0000313" key="13">
    <source>
        <dbReference type="Proteomes" id="UP000281170"/>
    </source>
</evidence>
<feature type="active site" description="Proton donor" evidence="8">
    <location>
        <position position="57"/>
    </location>
</feature>
<dbReference type="SUPFAM" id="SSF53927">
    <property type="entry name" value="Cytidine deaminase-like"/>
    <property type="match status" value="1"/>
</dbReference>
<comment type="function">
    <text evidence="8">Catalyzes the deamination of adenosine to inosine at the wobble position 34 of tRNA(Arg2).</text>
</comment>
<evidence type="ECO:0000256" key="4">
    <source>
        <dbReference type="ARBA" id="ARBA00022723"/>
    </source>
</evidence>
<gene>
    <name evidence="8 10" type="primary">tadA</name>
    <name evidence="10" type="ORF">Lade_0636</name>
    <name evidence="11" type="ORF">NCTC12735_01952</name>
</gene>
<keyword evidence="3 8" id="KW-0819">tRNA processing</keyword>
<organism evidence="10 12">
    <name type="scientific">Legionella adelaidensis</name>
    <dbReference type="NCBI Taxonomy" id="45056"/>
    <lineage>
        <taxon>Bacteria</taxon>
        <taxon>Pseudomonadati</taxon>
        <taxon>Pseudomonadota</taxon>
        <taxon>Gammaproteobacteria</taxon>
        <taxon>Legionellales</taxon>
        <taxon>Legionellaceae</taxon>
        <taxon>Legionella</taxon>
    </lineage>
</organism>
<evidence type="ECO:0000256" key="3">
    <source>
        <dbReference type="ARBA" id="ARBA00022694"/>
    </source>
</evidence>
<dbReference type="Gene3D" id="3.40.140.10">
    <property type="entry name" value="Cytidine Deaminase, domain 2"/>
    <property type="match status" value="1"/>
</dbReference>
<evidence type="ECO:0000313" key="12">
    <source>
        <dbReference type="Proteomes" id="UP000054859"/>
    </source>
</evidence>
<dbReference type="OrthoDB" id="9802676at2"/>
<feature type="domain" description="CMP/dCMP-type deaminase" evidence="9">
    <location>
        <begin position="3"/>
        <end position="114"/>
    </location>
</feature>
<evidence type="ECO:0000259" key="9">
    <source>
        <dbReference type="PROSITE" id="PS51747"/>
    </source>
</evidence>
<dbReference type="PANTHER" id="PTHR11079:SF202">
    <property type="entry name" value="TRNA-SPECIFIC ADENOSINE DEAMINASE"/>
    <property type="match status" value="1"/>
</dbReference>
<proteinExistence type="inferred from homology"/>
<dbReference type="GO" id="GO:0052717">
    <property type="term" value="F:tRNA-specific adenosine-34 deaminase activity"/>
    <property type="evidence" value="ECO:0007669"/>
    <property type="project" value="UniProtKB-UniRule"/>
</dbReference>
<dbReference type="GO" id="GO:0008270">
    <property type="term" value="F:zinc ion binding"/>
    <property type="evidence" value="ECO:0007669"/>
    <property type="project" value="UniProtKB-UniRule"/>
</dbReference>
<accession>A0A0W0R4L9</accession>
<dbReference type="InterPro" id="IPR016192">
    <property type="entry name" value="APOBEC/CMP_deaminase_Zn-bd"/>
</dbReference>
<dbReference type="InterPro" id="IPR028883">
    <property type="entry name" value="tRNA_aden_deaminase"/>
</dbReference>
<comment type="catalytic activity">
    <reaction evidence="7 8">
        <text>adenosine(34) in tRNA + H2O + H(+) = inosine(34) in tRNA + NH4(+)</text>
        <dbReference type="Rhea" id="RHEA:43168"/>
        <dbReference type="Rhea" id="RHEA-COMP:10373"/>
        <dbReference type="Rhea" id="RHEA-COMP:10374"/>
        <dbReference type="ChEBI" id="CHEBI:15377"/>
        <dbReference type="ChEBI" id="CHEBI:15378"/>
        <dbReference type="ChEBI" id="CHEBI:28938"/>
        <dbReference type="ChEBI" id="CHEBI:74411"/>
        <dbReference type="ChEBI" id="CHEBI:82852"/>
        <dbReference type="EC" id="3.5.4.33"/>
    </reaction>
</comment>
<name>A0A0W0R4L9_9GAMM</name>
<comment type="subunit">
    <text evidence="2 8">Homodimer.</text>
</comment>
<evidence type="ECO:0000256" key="2">
    <source>
        <dbReference type="ARBA" id="ARBA00011738"/>
    </source>
</evidence>
<evidence type="ECO:0000256" key="6">
    <source>
        <dbReference type="ARBA" id="ARBA00022833"/>
    </source>
</evidence>
<dbReference type="STRING" id="45056.Lade_0636"/>
<dbReference type="AlphaFoldDB" id="A0A0W0R4L9"/>
<protein>
    <recommendedName>
        <fullName evidence="8">tRNA-specific adenosine deaminase</fullName>
        <ecNumber evidence="8">3.5.4.33</ecNumber>
    </recommendedName>
</protein>
<evidence type="ECO:0000256" key="5">
    <source>
        <dbReference type="ARBA" id="ARBA00022801"/>
    </source>
</evidence>
<evidence type="ECO:0000313" key="11">
    <source>
        <dbReference type="EMBL" id="VEH86302.1"/>
    </source>
</evidence>
<feature type="binding site" evidence="8">
    <location>
        <position position="55"/>
    </location>
    <ligand>
        <name>Zn(2+)</name>
        <dbReference type="ChEBI" id="CHEBI:29105"/>
        <note>catalytic</note>
    </ligand>
</feature>
<keyword evidence="6 8" id="KW-0862">Zinc</keyword>
<feature type="binding site" evidence="8">
    <location>
        <position position="85"/>
    </location>
    <ligand>
        <name>Zn(2+)</name>
        <dbReference type="ChEBI" id="CHEBI:29105"/>
        <note>catalytic</note>
    </ligand>
</feature>
<keyword evidence="12" id="KW-1185">Reference proteome</keyword>
<keyword evidence="11" id="KW-0614">Plasmid</keyword>
<dbReference type="InterPro" id="IPR016193">
    <property type="entry name" value="Cytidine_deaminase-like"/>
</dbReference>
<evidence type="ECO:0000256" key="1">
    <source>
        <dbReference type="ARBA" id="ARBA00010669"/>
    </source>
</evidence>
<geneLocation type="plasmid" evidence="11 13">
    <name>29</name>
</geneLocation>
<dbReference type="PROSITE" id="PS51747">
    <property type="entry name" value="CYT_DCMP_DEAMINASES_2"/>
    <property type="match status" value="1"/>
</dbReference>
<dbReference type="RefSeq" id="WP_058461696.1">
    <property type="nucleotide sequence ID" value="NZ_CAAAHS010000004.1"/>
</dbReference>
<dbReference type="EMBL" id="LR134438">
    <property type="protein sequence ID" value="VEH86302.1"/>
    <property type="molecule type" value="Genomic_DNA"/>
</dbReference>
<comment type="cofactor">
    <cofactor evidence="8">
        <name>Zn(2+)</name>
        <dbReference type="ChEBI" id="CHEBI:29105"/>
    </cofactor>
    <text evidence="8">Binds 1 zinc ion per subunit.</text>
</comment>
<dbReference type="GO" id="GO:0002100">
    <property type="term" value="P:tRNA wobble adenosine to inosine editing"/>
    <property type="evidence" value="ECO:0007669"/>
    <property type="project" value="UniProtKB-UniRule"/>
</dbReference>
<keyword evidence="5 8" id="KW-0378">Hydrolase</keyword>
<reference evidence="11 13" key="2">
    <citation type="submission" date="2018-12" db="EMBL/GenBank/DDBJ databases">
        <authorList>
            <consortium name="Pathogen Informatics"/>
        </authorList>
    </citation>
    <scope>NUCLEOTIDE SEQUENCE [LARGE SCALE GENOMIC DNA]</scope>
    <source>
        <strain evidence="11 13">NCTC12735</strain>
        <plasmid evidence="13">29</plasmid>
    </source>
</reference>
<dbReference type="NCBIfam" id="NF008113">
    <property type="entry name" value="PRK10860.1"/>
    <property type="match status" value="1"/>
</dbReference>
<dbReference type="EC" id="3.5.4.33" evidence="8"/>
<evidence type="ECO:0000313" key="10">
    <source>
        <dbReference type="EMBL" id="KTC65978.1"/>
    </source>
</evidence>
<dbReference type="HAMAP" id="MF_00972">
    <property type="entry name" value="tRNA_aden_deaminase"/>
    <property type="match status" value="1"/>
</dbReference>
<dbReference type="KEGG" id="ladl:NCTC12735_01952"/>
<dbReference type="PROSITE" id="PS00903">
    <property type="entry name" value="CYT_DCMP_DEAMINASES_1"/>
    <property type="match status" value="1"/>
</dbReference>
<dbReference type="Proteomes" id="UP000281170">
    <property type="component" value="Plasmid 29"/>
</dbReference>
<evidence type="ECO:0000256" key="7">
    <source>
        <dbReference type="ARBA" id="ARBA00048045"/>
    </source>
</evidence>
<feature type="binding site" evidence="8">
    <location>
        <position position="88"/>
    </location>
    <ligand>
        <name>Zn(2+)</name>
        <dbReference type="ChEBI" id="CHEBI:29105"/>
        <note>catalytic</note>
    </ligand>
</feature>
<dbReference type="PANTHER" id="PTHR11079">
    <property type="entry name" value="CYTOSINE DEAMINASE FAMILY MEMBER"/>
    <property type="match status" value="1"/>
</dbReference>
<evidence type="ECO:0000256" key="8">
    <source>
        <dbReference type="HAMAP-Rule" id="MF_00972"/>
    </source>
</evidence>
<dbReference type="EMBL" id="LNKA01000001">
    <property type="protein sequence ID" value="KTC65978.1"/>
    <property type="molecule type" value="Genomic_DNA"/>
</dbReference>
<dbReference type="CDD" id="cd01285">
    <property type="entry name" value="nucleoside_deaminase"/>
    <property type="match status" value="1"/>
</dbReference>
<keyword evidence="4 8" id="KW-0479">Metal-binding</keyword>
<dbReference type="PATRIC" id="fig|45056.6.peg.658"/>
<dbReference type="Pfam" id="PF00383">
    <property type="entry name" value="dCMP_cyt_deam_1"/>
    <property type="match status" value="1"/>
</dbReference>
<dbReference type="Proteomes" id="UP000054859">
    <property type="component" value="Unassembled WGS sequence"/>
</dbReference>
<dbReference type="InterPro" id="IPR002125">
    <property type="entry name" value="CMP_dCMP_dom"/>
</dbReference>